<keyword evidence="10 16" id="KW-0503">Monooxygenase</keyword>
<comment type="similarity">
    <text evidence="3">Belongs to the lysine N(6)-hydroxylase/L-ornithine N(5)-oxygenase family.</text>
</comment>
<organism evidence="16 17">
    <name type="scientific">Dactylosporangium salmoneum</name>
    <dbReference type="NCBI Taxonomy" id="53361"/>
    <lineage>
        <taxon>Bacteria</taxon>
        <taxon>Bacillati</taxon>
        <taxon>Actinomycetota</taxon>
        <taxon>Actinomycetes</taxon>
        <taxon>Micromonosporales</taxon>
        <taxon>Micromonosporaceae</taxon>
        <taxon>Dactylosporangium</taxon>
    </lineage>
</organism>
<evidence type="ECO:0000313" key="16">
    <source>
        <dbReference type="EMBL" id="GAA2343159.1"/>
    </source>
</evidence>
<evidence type="ECO:0000256" key="9">
    <source>
        <dbReference type="ARBA" id="ARBA00023002"/>
    </source>
</evidence>
<dbReference type="Gene3D" id="3.50.50.60">
    <property type="entry name" value="FAD/NAD(P)-binding domain"/>
    <property type="match status" value="1"/>
</dbReference>
<evidence type="ECO:0000256" key="12">
    <source>
        <dbReference type="ARBA" id="ARBA00031158"/>
    </source>
</evidence>
<comment type="pathway">
    <text evidence="2">Siderophore biosynthesis.</text>
</comment>
<evidence type="ECO:0000256" key="3">
    <source>
        <dbReference type="ARBA" id="ARBA00007588"/>
    </source>
</evidence>
<dbReference type="EMBL" id="BAAARV010000023">
    <property type="protein sequence ID" value="GAA2343159.1"/>
    <property type="molecule type" value="Genomic_DNA"/>
</dbReference>
<reference evidence="16 17" key="1">
    <citation type="journal article" date="2019" name="Int. J. Syst. Evol. Microbiol.">
        <title>The Global Catalogue of Microorganisms (GCM) 10K type strain sequencing project: providing services to taxonomists for standard genome sequencing and annotation.</title>
        <authorList>
            <consortium name="The Broad Institute Genomics Platform"/>
            <consortium name="The Broad Institute Genome Sequencing Center for Infectious Disease"/>
            <person name="Wu L."/>
            <person name="Ma J."/>
        </authorList>
    </citation>
    <scope>NUCLEOTIDE SEQUENCE [LARGE SCALE GENOMIC DNA]</scope>
    <source>
        <strain evidence="16 17">JCM 3272</strain>
    </source>
</reference>
<proteinExistence type="inferred from homology"/>
<evidence type="ECO:0000256" key="15">
    <source>
        <dbReference type="ARBA" id="ARBA00048407"/>
    </source>
</evidence>
<evidence type="ECO:0000256" key="1">
    <source>
        <dbReference type="ARBA" id="ARBA00001974"/>
    </source>
</evidence>
<evidence type="ECO:0000256" key="7">
    <source>
        <dbReference type="ARBA" id="ARBA00022827"/>
    </source>
</evidence>
<name>A0ABN3G2Z7_9ACTN</name>
<sequence>MQPTELPTYHTVGIGAGPANLSLAALLPAAGLGPVALFDRQPGPAWHPALLSPGVRMQTSWMKDLVSLVDPQHPLTFMNYLVTTGRLFALLNAQFDTIPRLEYVRYLTWAARRIEGIHYGTDVERITYTDDGFELFAGGRPIARAQHVSIGVGTRASRPAWMDGLPDTALIADDLGWRIDAMKAAEGALDAPVAVVGGGQTGLECVLKLLHAGFTDVRWLGRRQWFQTIDDSPVANEFYRPAHGQFLQQLSRGTRRRLVVEQGPTGDALTPGALRVLYQSNYDRMLDLDRFPAVLYPGRDVVSVTADGDGDGGELVMRCETPGGREEHRARYVVVAVGREASPVPFDDDLAERVEYDDDGDMLIEPDYSLRWKGMNGHRIFVLNRARYSHGVPDANLTLLPVRAATVINAMAGRQVFNVIDDLCPVRWIA</sequence>
<evidence type="ECO:0000313" key="17">
    <source>
        <dbReference type="Proteomes" id="UP001501444"/>
    </source>
</evidence>
<evidence type="ECO:0000256" key="14">
    <source>
        <dbReference type="ARBA" id="ARBA00032738"/>
    </source>
</evidence>
<dbReference type="SUPFAM" id="SSF51905">
    <property type="entry name" value="FAD/NAD(P)-binding domain"/>
    <property type="match status" value="2"/>
</dbReference>
<keyword evidence="6" id="KW-0285">Flavoprotein</keyword>
<evidence type="ECO:0000256" key="6">
    <source>
        <dbReference type="ARBA" id="ARBA00022630"/>
    </source>
</evidence>
<evidence type="ECO:0000256" key="2">
    <source>
        <dbReference type="ARBA" id="ARBA00004924"/>
    </source>
</evidence>
<keyword evidence="17" id="KW-1185">Reference proteome</keyword>
<comment type="cofactor">
    <cofactor evidence="1">
        <name>FAD</name>
        <dbReference type="ChEBI" id="CHEBI:57692"/>
    </cofactor>
</comment>
<dbReference type="Proteomes" id="UP001501444">
    <property type="component" value="Unassembled WGS sequence"/>
</dbReference>
<gene>
    <name evidence="16" type="ORF">GCM10010170_027750</name>
</gene>
<dbReference type="PANTHER" id="PTHR42802">
    <property type="entry name" value="MONOOXYGENASE"/>
    <property type="match status" value="1"/>
</dbReference>
<protein>
    <recommendedName>
        <fullName evidence="5">L-lysine N6-monooxygenase MbtG</fullName>
        <ecNumber evidence="4">1.14.13.59</ecNumber>
    </recommendedName>
    <alternativeName>
        <fullName evidence="14">Lysine 6-N-hydroxylase</fullName>
    </alternativeName>
    <alternativeName>
        <fullName evidence="13">Lysine N6-hydroxylase</fullName>
    </alternativeName>
    <alternativeName>
        <fullName evidence="11">Lysine-N-oxygenase</fullName>
    </alternativeName>
    <alternativeName>
        <fullName evidence="12">Mycobactin synthase protein G</fullName>
    </alternativeName>
</protein>
<dbReference type="RefSeq" id="WP_344612752.1">
    <property type="nucleotide sequence ID" value="NZ_BAAARV010000023.1"/>
</dbReference>
<dbReference type="EC" id="1.14.13.59" evidence="4"/>
<evidence type="ECO:0000256" key="5">
    <source>
        <dbReference type="ARBA" id="ARBA00016406"/>
    </source>
</evidence>
<keyword evidence="9" id="KW-0560">Oxidoreductase</keyword>
<dbReference type="InterPro" id="IPR036188">
    <property type="entry name" value="FAD/NAD-bd_sf"/>
</dbReference>
<dbReference type="Pfam" id="PF13434">
    <property type="entry name" value="Lys_Orn_oxgnase"/>
    <property type="match status" value="1"/>
</dbReference>
<dbReference type="InterPro" id="IPR025700">
    <property type="entry name" value="Lys/Orn_oxygenase"/>
</dbReference>
<comment type="catalytic activity">
    <reaction evidence="15">
        <text>L-lysine + NADPH + O2 = N(6)-hydroxy-L-lysine + NADP(+) + H2O</text>
        <dbReference type="Rhea" id="RHEA:23228"/>
        <dbReference type="ChEBI" id="CHEBI:15377"/>
        <dbReference type="ChEBI" id="CHEBI:15379"/>
        <dbReference type="ChEBI" id="CHEBI:32551"/>
        <dbReference type="ChEBI" id="CHEBI:57783"/>
        <dbReference type="ChEBI" id="CHEBI:57820"/>
        <dbReference type="ChEBI" id="CHEBI:58349"/>
        <dbReference type="EC" id="1.14.13.59"/>
    </reaction>
</comment>
<keyword evidence="7" id="KW-0274">FAD</keyword>
<comment type="caution">
    <text evidence="16">The sequence shown here is derived from an EMBL/GenBank/DDBJ whole genome shotgun (WGS) entry which is preliminary data.</text>
</comment>
<dbReference type="PANTHER" id="PTHR42802:SF1">
    <property type="entry name" value="L-ORNITHINE N(5)-MONOOXYGENASE"/>
    <property type="match status" value="1"/>
</dbReference>
<evidence type="ECO:0000256" key="4">
    <source>
        <dbReference type="ARBA" id="ARBA00013076"/>
    </source>
</evidence>
<evidence type="ECO:0000256" key="8">
    <source>
        <dbReference type="ARBA" id="ARBA00022857"/>
    </source>
</evidence>
<dbReference type="GO" id="GO:0004497">
    <property type="term" value="F:monooxygenase activity"/>
    <property type="evidence" value="ECO:0007669"/>
    <property type="project" value="UniProtKB-KW"/>
</dbReference>
<evidence type="ECO:0000256" key="10">
    <source>
        <dbReference type="ARBA" id="ARBA00023033"/>
    </source>
</evidence>
<keyword evidence="8" id="KW-0521">NADP</keyword>
<evidence type="ECO:0000256" key="11">
    <source>
        <dbReference type="ARBA" id="ARBA00029939"/>
    </source>
</evidence>
<evidence type="ECO:0000256" key="13">
    <source>
        <dbReference type="ARBA" id="ARBA00032493"/>
    </source>
</evidence>
<accession>A0ABN3G2Z7</accession>